<dbReference type="Proteomes" id="UP000614601">
    <property type="component" value="Unassembled WGS sequence"/>
</dbReference>
<dbReference type="EMBL" id="CAJFCW020000003">
    <property type="protein sequence ID" value="CAG9105964.1"/>
    <property type="molecule type" value="Genomic_DNA"/>
</dbReference>
<accession>A0A811KLH6</accession>
<organism evidence="2 3">
    <name type="scientific">Bursaphelenchus okinawaensis</name>
    <dbReference type="NCBI Taxonomy" id="465554"/>
    <lineage>
        <taxon>Eukaryota</taxon>
        <taxon>Metazoa</taxon>
        <taxon>Ecdysozoa</taxon>
        <taxon>Nematoda</taxon>
        <taxon>Chromadorea</taxon>
        <taxon>Rhabditida</taxon>
        <taxon>Tylenchina</taxon>
        <taxon>Tylenchomorpha</taxon>
        <taxon>Aphelenchoidea</taxon>
        <taxon>Aphelenchoididae</taxon>
        <taxon>Bursaphelenchus</taxon>
    </lineage>
</organism>
<name>A0A811KLH6_9BILA</name>
<gene>
    <name evidence="2" type="ORF">BOKJ2_LOCUS6596</name>
</gene>
<dbReference type="OrthoDB" id="19690at2759"/>
<dbReference type="SUPFAM" id="SSF52833">
    <property type="entry name" value="Thioredoxin-like"/>
    <property type="match status" value="1"/>
</dbReference>
<reference evidence="2" key="1">
    <citation type="submission" date="2020-09" db="EMBL/GenBank/DDBJ databases">
        <authorList>
            <person name="Kikuchi T."/>
        </authorList>
    </citation>
    <scope>NUCLEOTIDE SEQUENCE</scope>
    <source>
        <strain evidence="2">SH1</strain>
    </source>
</reference>
<dbReference type="Gene3D" id="3.40.30.10">
    <property type="entry name" value="Glutaredoxin"/>
    <property type="match status" value="1"/>
</dbReference>
<dbReference type="CDD" id="cd02947">
    <property type="entry name" value="TRX_family"/>
    <property type="match status" value="1"/>
</dbReference>
<keyword evidence="3" id="KW-1185">Reference proteome</keyword>
<dbReference type="Pfam" id="PF00085">
    <property type="entry name" value="Thioredoxin"/>
    <property type="match status" value="1"/>
</dbReference>
<dbReference type="InterPro" id="IPR013766">
    <property type="entry name" value="Thioredoxin_domain"/>
</dbReference>
<protein>
    <recommendedName>
        <fullName evidence="1">Thioredoxin domain-containing protein</fullName>
    </recommendedName>
</protein>
<proteinExistence type="predicted"/>
<dbReference type="InterPro" id="IPR036249">
    <property type="entry name" value="Thioredoxin-like_sf"/>
</dbReference>
<dbReference type="EMBL" id="CAJFDH010000003">
    <property type="protein sequence ID" value="CAD5216444.1"/>
    <property type="molecule type" value="Genomic_DNA"/>
</dbReference>
<evidence type="ECO:0000313" key="3">
    <source>
        <dbReference type="Proteomes" id="UP000614601"/>
    </source>
</evidence>
<comment type="caution">
    <text evidence="2">The sequence shown here is derived from an EMBL/GenBank/DDBJ whole genome shotgun (WGS) entry which is preliminary data.</text>
</comment>
<dbReference type="Proteomes" id="UP000783686">
    <property type="component" value="Unassembled WGS sequence"/>
</dbReference>
<evidence type="ECO:0000259" key="1">
    <source>
        <dbReference type="Pfam" id="PF00085"/>
    </source>
</evidence>
<sequence>MLKVACKTLSRLSNQNVFKHLNLVRNAHIYSLNSMDDYHNYLAGGYGRHALLDFYADWDGTSLLRRERLATKVEARDEEFDLLQVDVGTAVDVAQYFQVEQVPTLISHYDSDELERVVGDVDDETLEDIIEDLIERSQHHG</sequence>
<feature type="domain" description="Thioredoxin" evidence="1">
    <location>
        <begin position="47"/>
        <end position="131"/>
    </location>
</feature>
<dbReference type="AlphaFoldDB" id="A0A811KLH6"/>
<evidence type="ECO:0000313" key="2">
    <source>
        <dbReference type="EMBL" id="CAD5216444.1"/>
    </source>
</evidence>